<feature type="transmembrane region" description="Helical" evidence="1">
    <location>
        <begin position="76"/>
        <end position="103"/>
    </location>
</feature>
<accession>A0ABV5U0I6</accession>
<dbReference type="RefSeq" id="WP_378192027.1">
    <property type="nucleotide sequence ID" value="NZ_JBHMBK010000007.1"/>
</dbReference>
<keyword evidence="1" id="KW-0812">Transmembrane</keyword>
<feature type="transmembrane region" description="Helical" evidence="1">
    <location>
        <begin position="171"/>
        <end position="188"/>
    </location>
</feature>
<feature type="transmembrane region" description="Helical" evidence="1">
    <location>
        <begin position="293"/>
        <end position="316"/>
    </location>
</feature>
<evidence type="ECO:0000313" key="3">
    <source>
        <dbReference type="Proteomes" id="UP001589535"/>
    </source>
</evidence>
<evidence type="ECO:0000313" key="2">
    <source>
        <dbReference type="EMBL" id="MFB9684874.1"/>
    </source>
</evidence>
<dbReference type="EMBL" id="JBHMBK010000007">
    <property type="protein sequence ID" value="MFB9684874.1"/>
    <property type="molecule type" value="Genomic_DNA"/>
</dbReference>
<feature type="transmembrane region" description="Helical" evidence="1">
    <location>
        <begin position="195"/>
        <end position="213"/>
    </location>
</feature>
<keyword evidence="3" id="KW-1185">Reference proteome</keyword>
<proteinExistence type="predicted"/>
<dbReference type="Proteomes" id="UP001589535">
    <property type="component" value="Unassembled WGS sequence"/>
</dbReference>
<keyword evidence="1" id="KW-1133">Transmembrane helix</keyword>
<evidence type="ECO:0000256" key="1">
    <source>
        <dbReference type="SAM" id="Phobius"/>
    </source>
</evidence>
<name>A0ABV5U0I6_9PSEU</name>
<organism evidence="2 3">
    <name type="scientific">Amycolatopsis plumensis</name>
    <dbReference type="NCBI Taxonomy" id="236508"/>
    <lineage>
        <taxon>Bacteria</taxon>
        <taxon>Bacillati</taxon>
        <taxon>Actinomycetota</taxon>
        <taxon>Actinomycetes</taxon>
        <taxon>Pseudonocardiales</taxon>
        <taxon>Pseudonocardiaceae</taxon>
        <taxon>Amycolatopsis</taxon>
    </lineage>
</organism>
<sequence length="323" mass="34735">MSWLVWRQYRRQALFTLAALAALAALMVPTGLAMHAKFDDLGLGACRAALGSASMITQTDAVSRCESLGHQFQQEFGGMVFVAILFVVLPVLVGVFFGAPLVAREVEQGTHRLVWTQGVTRLQWALAKFGLVGAMTAVLSVGYALGVSWWFRPLVSASTGRLNYLSFDVQGIVPIAYTLFALALGVFAGTYWRKVLPAMGISLAGFAVARVAIEVLARPRYLPARSLTFTPAGGQTPNPVSGNWIMDVGVRNAAGDLVLPNAQLGPCPPGGCFDTQAGPGAVNWVRYQPGDRFWLFQGIETGIFVLLAAALVFFALRRLRTIA</sequence>
<reference evidence="2 3" key="1">
    <citation type="submission" date="2024-09" db="EMBL/GenBank/DDBJ databases">
        <authorList>
            <person name="Sun Q."/>
            <person name="Mori K."/>
        </authorList>
    </citation>
    <scope>NUCLEOTIDE SEQUENCE [LARGE SCALE GENOMIC DNA]</scope>
    <source>
        <strain evidence="2 3">JCM 13852</strain>
    </source>
</reference>
<protein>
    <submittedName>
        <fullName evidence="2">ABC transporter permease</fullName>
    </submittedName>
</protein>
<comment type="caution">
    <text evidence="2">The sequence shown here is derived from an EMBL/GenBank/DDBJ whole genome shotgun (WGS) entry which is preliminary data.</text>
</comment>
<feature type="transmembrane region" description="Helical" evidence="1">
    <location>
        <begin position="124"/>
        <end position="151"/>
    </location>
</feature>
<gene>
    <name evidence="2" type="ORF">ACFFTO_11840</name>
</gene>
<keyword evidence="1" id="KW-0472">Membrane</keyword>